<dbReference type="RefSeq" id="WP_006272757.1">
    <property type="nucleotide sequence ID" value="NZ_GL883077.1"/>
</dbReference>
<gene>
    <name evidence="8" type="ORF">ABI_19980</name>
</gene>
<feature type="transmembrane region" description="Helical" evidence="7">
    <location>
        <begin position="122"/>
        <end position="151"/>
    </location>
</feature>
<evidence type="ECO:0000313" key="8">
    <source>
        <dbReference type="EMBL" id="EGF93558.1"/>
    </source>
</evidence>
<dbReference type="HOGENOM" id="CLU_018808_9_3_5"/>
<dbReference type="GO" id="GO:0005412">
    <property type="term" value="F:D-glucose:sodium symporter activity"/>
    <property type="evidence" value="ECO:0007669"/>
    <property type="project" value="TreeGrafter"/>
</dbReference>
<proteinExistence type="inferred from homology"/>
<dbReference type="PANTHER" id="PTHR11819">
    <property type="entry name" value="SOLUTE CARRIER FAMILY 5"/>
    <property type="match status" value="1"/>
</dbReference>
<evidence type="ECO:0000256" key="5">
    <source>
        <dbReference type="ARBA" id="ARBA00023136"/>
    </source>
</evidence>
<keyword evidence="5 7" id="KW-0472">Membrane</keyword>
<dbReference type="Pfam" id="PF00474">
    <property type="entry name" value="SSF"/>
    <property type="match status" value="1"/>
</dbReference>
<dbReference type="GO" id="GO:0005886">
    <property type="term" value="C:plasma membrane"/>
    <property type="evidence" value="ECO:0007669"/>
    <property type="project" value="TreeGrafter"/>
</dbReference>
<dbReference type="AlphaFoldDB" id="F4QLY6"/>
<evidence type="ECO:0000256" key="7">
    <source>
        <dbReference type="SAM" id="Phobius"/>
    </source>
</evidence>
<dbReference type="OrthoDB" id="9814523at2"/>
<dbReference type="NCBIfam" id="TIGR00813">
    <property type="entry name" value="sss"/>
    <property type="match status" value="1"/>
</dbReference>
<dbReference type="eggNOG" id="COG4146">
    <property type="taxonomic scope" value="Bacteria"/>
</dbReference>
<comment type="similarity">
    <text evidence="2 6">Belongs to the sodium:solute symporter (SSF) (TC 2.A.21) family.</text>
</comment>
<feature type="transmembrane region" description="Helical" evidence="7">
    <location>
        <begin position="368"/>
        <end position="388"/>
    </location>
</feature>
<evidence type="ECO:0000256" key="3">
    <source>
        <dbReference type="ARBA" id="ARBA00022692"/>
    </source>
</evidence>
<feature type="transmembrane region" description="Helical" evidence="7">
    <location>
        <begin position="189"/>
        <end position="217"/>
    </location>
</feature>
<dbReference type="PROSITE" id="PS50283">
    <property type="entry name" value="NA_SOLUT_SYMP_3"/>
    <property type="match status" value="1"/>
</dbReference>
<dbReference type="InterPro" id="IPR038377">
    <property type="entry name" value="Na/Glc_symporter_sf"/>
</dbReference>
<dbReference type="Proteomes" id="UP000006512">
    <property type="component" value="Unassembled WGS sequence"/>
</dbReference>
<feature type="transmembrane region" description="Helical" evidence="7">
    <location>
        <begin position="81"/>
        <end position="101"/>
    </location>
</feature>
<dbReference type="Gene3D" id="1.20.1730.10">
    <property type="entry name" value="Sodium/glucose cotransporter"/>
    <property type="match status" value="1"/>
</dbReference>
<name>F4QLY6_9CAUL</name>
<keyword evidence="3 7" id="KW-0812">Transmembrane</keyword>
<dbReference type="STRING" id="715226.ABI_19980"/>
<sequence length="533" mass="57705">MPARTLSLLDLAIFGLYIGGLIIYGVIDRHRSLKARDHFLGGQSATWPKVGLSLYASTISATTLVGLTGTAYAHGISVFNYEWMAAVVLTIFCAFVLPTYIKSQVFTVPEFLEMRYGKFVRTYVSALACLLGIFLDAAGGLFAGAILFQIMVPDWPLWQVCGLLALLAGGFLIAGGLRTVMSFESVQGLVMVFTVAALAWFTFSAVGGSPLAGWNAMMTQVPPEKLSLVRPLDDPTVPWSGLLTGIPLIGFYFWCTSQMMVQRVLAARSLDDGRLGSLLGAALKLTSLFLVCLPGAAMLLLAPGLPQSDQVFSHIVFDVLPEGLRGLIIAACLISIVSGLAGIYNSTSTLITMDFVRRFKPSLTEQDLVRTGQIVTAVIMALSIAWAPQIVLFKDTLWQYLQSLLCYFVPPIAAVFIAGLFLKRVNNRGAGAGLIAGTTASLVMFIDSVAFHLIPIHYLDAAMVIFLVAFAAILIGSRLAPAPDPVKVGPLMFSKAVWQAETEHLKTVVWYKNYRYLSIALLSVTAAIVIWFH</sequence>
<evidence type="ECO:0000256" key="1">
    <source>
        <dbReference type="ARBA" id="ARBA00004141"/>
    </source>
</evidence>
<feature type="transmembrane region" description="Helical" evidence="7">
    <location>
        <begin position="400"/>
        <end position="422"/>
    </location>
</feature>
<feature type="transmembrane region" description="Helical" evidence="7">
    <location>
        <begin position="157"/>
        <end position="177"/>
    </location>
</feature>
<feature type="transmembrane region" description="Helical" evidence="7">
    <location>
        <begin position="237"/>
        <end position="255"/>
    </location>
</feature>
<protein>
    <submittedName>
        <fullName evidence="8">Transporter, solute:sodium symporter SSS family protein</fullName>
    </submittedName>
</protein>
<dbReference type="EMBL" id="GL883077">
    <property type="protein sequence ID" value="EGF93558.1"/>
    <property type="molecule type" value="Genomic_DNA"/>
</dbReference>
<feature type="transmembrane region" description="Helical" evidence="7">
    <location>
        <begin position="461"/>
        <end position="480"/>
    </location>
</feature>
<dbReference type="PANTHER" id="PTHR11819:SF195">
    <property type="entry name" value="SODIUM_GLUCOSE COTRANSPORTER 4"/>
    <property type="match status" value="1"/>
</dbReference>
<feature type="transmembrane region" description="Helical" evidence="7">
    <location>
        <begin position="275"/>
        <end position="303"/>
    </location>
</feature>
<feature type="transmembrane region" description="Helical" evidence="7">
    <location>
        <begin position="6"/>
        <end position="27"/>
    </location>
</feature>
<organism evidence="8 9">
    <name type="scientific">Asticcacaulis biprosthecium C19</name>
    <dbReference type="NCBI Taxonomy" id="715226"/>
    <lineage>
        <taxon>Bacteria</taxon>
        <taxon>Pseudomonadati</taxon>
        <taxon>Pseudomonadota</taxon>
        <taxon>Alphaproteobacteria</taxon>
        <taxon>Caulobacterales</taxon>
        <taxon>Caulobacteraceae</taxon>
        <taxon>Asticcacaulis</taxon>
    </lineage>
</organism>
<keyword evidence="4 7" id="KW-1133">Transmembrane helix</keyword>
<evidence type="ECO:0000256" key="6">
    <source>
        <dbReference type="RuleBase" id="RU362091"/>
    </source>
</evidence>
<keyword evidence="9" id="KW-1185">Reference proteome</keyword>
<dbReference type="InterPro" id="IPR001734">
    <property type="entry name" value="Na/solute_symporter"/>
</dbReference>
<accession>F4QLY6</accession>
<feature type="transmembrane region" description="Helical" evidence="7">
    <location>
        <begin position="52"/>
        <end position="75"/>
    </location>
</feature>
<feature type="transmembrane region" description="Helical" evidence="7">
    <location>
        <begin position="514"/>
        <end position="532"/>
    </location>
</feature>
<evidence type="ECO:0000256" key="2">
    <source>
        <dbReference type="ARBA" id="ARBA00006434"/>
    </source>
</evidence>
<reference evidence="9" key="1">
    <citation type="submission" date="2011-03" db="EMBL/GenBank/DDBJ databases">
        <title>Draft genome sequence of Brevundimonas diminuta.</title>
        <authorList>
            <person name="Brown P.J.B."/>
            <person name="Buechlein A."/>
            <person name="Hemmerich C."/>
            <person name="Brun Y.V."/>
        </authorList>
    </citation>
    <scope>NUCLEOTIDE SEQUENCE [LARGE SCALE GENOMIC DNA]</scope>
    <source>
        <strain evidence="9">C19</strain>
    </source>
</reference>
<feature type="transmembrane region" description="Helical" evidence="7">
    <location>
        <begin position="434"/>
        <end position="455"/>
    </location>
</feature>
<evidence type="ECO:0000313" key="9">
    <source>
        <dbReference type="Proteomes" id="UP000006512"/>
    </source>
</evidence>
<evidence type="ECO:0000256" key="4">
    <source>
        <dbReference type="ARBA" id="ARBA00022989"/>
    </source>
</evidence>
<feature type="transmembrane region" description="Helical" evidence="7">
    <location>
        <begin position="323"/>
        <end position="347"/>
    </location>
</feature>
<comment type="subcellular location">
    <subcellularLocation>
        <location evidence="1">Membrane</location>
        <topology evidence="1">Multi-pass membrane protein</topology>
    </subcellularLocation>
</comment>